<dbReference type="Proteomes" id="UP001362999">
    <property type="component" value="Unassembled WGS sequence"/>
</dbReference>
<evidence type="ECO:0000313" key="1">
    <source>
        <dbReference type="EMBL" id="KAK6987591.1"/>
    </source>
</evidence>
<organism evidence="1 2">
    <name type="scientific">Favolaschia claudopus</name>
    <dbReference type="NCBI Taxonomy" id="2862362"/>
    <lineage>
        <taxon>Eukaryota</taxon>
        <taxon>Fungi</taxon>
        <taxon>Dikarya</taxon>
        <taxon>Basidiomycota</taxon>
        <taxon>Agaricomycotina</taxon>
        <taxon>Agaricomycetes</taxon>
        <taxon>Agaricomycetidae</taxon>
        <taxon>Agaricales</taxon>
        <taxon>Marasmiineae</taxon>
        <taxon>Mycenaceae</taxon>
        <taxon>Favolaschia</taxon>
    </lineage>
</organism>
<gene>
    <name evidence="1" type="ORF">R3P38DRAFT_2805778</name>
</gene>
<keyword evidence="2" id="KW-1185">Reference proteome</keyword>
<proteinExistence type="predicted"/>
<sequence length="372" mass="41370">MTPPLPPKFSRILPCFVDSHSFPLLPLPDTSSVASQCTSPATTIAIYALTIPPRAGLRRRLSPYSNLFFVVAVIAAPRSGAHNLDYMDAFPASNSRRAAARIASSIWIDVPRAGLSKILSRRQANHVPDLSSSGLDSVLLLWLPTPSRGAIPLTRRIVVRRAALQSFLTSVRFCERAFRVTSITIWIDFPRSPFLRPPSSSTSTSKLDISSSAERHLQLSTREFPSSFPLFFTSFSSPDSKFLRCAAPSHHQLNSKSNFDFSPSAERRFHLPIPYVSVFLTFSVNIAHFIHRPSDFTTQSLCILEYELCLKSDFKLSECSKDSGFSADFKFTSVPRSVDSRDPRLPISVVLRTLKQAGNGLRKGPKFNFFSP</sequence>
<dbReference type="AlphaFoldDB" id="A0AAV9ZNF0"/>
<evidence type="ECO:0000313" key="2">
    <source>
        <dbReference type="Proteomes" id="UP001362999"/>
    </source>
</evidence>
<dbReference type="EMBL" id="JAWWNJ010000131">
    <property type="protein sequence ID" value="KAK6987591.1"/>
    <property type="molecule type" value="Genomic_DNA"/>
</dbReference>
<name>A0AAV9ZNF0_9AGAR</name>
<reference evidence="1 2" key="1">
    <citation type="journal article" date="2024" name="J Genomics">
        <title>Draft genome sequencing and assembly of Favolaschia claudopus CIRM-BRFM 2984 isolated from oak limbs.</title>
        <authorList>
            <person name="Navarro D."/>
            <person name="Drula E."/>
            <person name="Chaduli D."/>
            <person name="Cazenave R."/>
            <person name="Ahrendt S."/>
            <person name="Wang J."/>
            <person name="Lipzen A."/>
            <person name="Daum C."/>
            <person name="Barry K."/>
            <person name="Grigoriev I.V."/>
            <person name="Favel A."/>
            <person name="Rosso M.N."/>
            <person name="Martin F."/>
        </authorList>
    </citation>
    <scope>NUCLEOTIDE SEQUENCE [LARGE SCALE GENOMIC DNA]</scope>
    <source>
        <strain evidence="1 2">CIRM-BRFM 2984</strain>
    </source>
</reference>
<accession>A0AAV9ZNF0</accession>
<comment type="caution">
    <text evidence="1">The sequence shown here is derived from an EMBL/GenBank/DDBJ whole genome shotgun (WGS) entry which is preliminary data.</text>
</comment>
<protein>
    <submittedName>
        <fullName evidence="1">Uncharacterized protein</fullName>
    </submittedName>
</protein>